<feature type="compositionally biased region" description="Low complexity" evidence="12">
    <location>
        <begin position="12"/>
        <end position="22"/>
    </location>
</feature>
<evidence type="ECO:0000256" key="4">
    <source>
        <dbReference type="ARBA" id="ARBA00022485"/>
    </source>
</evidence>
<evidence type="ECO:0000313" key="14">
    <source>
        <dbReference type="Proteomes" id="UP000017184"/>
    </source>
</evidence>
<dbReference type="GO" id="GO:0046872">
    <property type="term" value="F:metal ion binding"/>
    <property type="evidence" value="ECO:0007669"/>
    <property type="project" value="UniProtKB-KW"/>
</dbReference>
<evidence type="ECO:0000256" key="8">
    <source>
        <dbReference type="ARBA" id="ARBA00022723"/>
    </source>
</evidence>
<feature type="region of interest" description="Disordered" evidence="12">
    <location>
        <begin position="1"/>
        <end position="22"/>
    </location>
</feature>
<dbReference type="Gene3D" id="3.40.50.10800">
    <property type="entry name" value="NadA-like"/>
    <property type="match status" value="3"/>
</dbReference>
<keyword evidence="14" id="KW-1185">Reference proteome</keyword>
<dbReference type="PATRIC" id="fig|946483.4.peg.787"/>
<dbReference type="PANTHER" id="PTHR30573:SF0">
    <property type="entry name" value="QUINOLINATE SYNTHASE, CHLOROPLASTIC"/>
    <property type="match status" value="1"/>
</dbReference>
<evidence type="ECO:0000313" key="13">
    <source>
        <dbReference type="EMBL" id="AGX86894.1"/>
    </source>
</evidence>
<dbReference type="GO" id="GO:0005829">
    <property type="term" value="C:cytosol"/>
    <property type="evidence" value="ECO:0007669"/>
    <property type="project" value="TreeGrafter"/>
</dbReference>
<dbReference type="InterPro" id="IPR036094">
    <property type="entry name" value="NadA_sf"/>
</dbReference>
<sequence length="379" mass="40946">MTMSTANPIDNPARSPATPASTAPFTAPFREFSFDLPQPLPGGELRCTACSTRVRIPEPTPDGAARAQLRARARELLASRSAVLMAHYYVDADVQDLAIETQGFVGDSLELARYGQEHPARNLVVCGVRFMGETAKILSPDKEVWMPDPHADCSLDMGCPPETFSRFCDAHPNRTVVVYANTSAAVKARADWVVTSSCAVHVVRHLADQGHKILWAPDCHLGSYVQRQTGADMLVWGGSCIVHREFDAASVRSLLQRREGARLLAHPESPADVLEQADMVGSTTAILRAPATLDAALYVVATDGGLLHRLRQAYPGKEFVGAPTLGVHGGRCPWMSANGLASLVRVLESRASAIEVDPGLAERARIPIERMLAFTRPAP</sequence>
<evidence type="ECO:0000256" key="5">
    <source>
        <dbReference type="ARBA" id="ARBA00022490"/>
    </source>
</evidence>
<protein>
    <recommendedName>
        <fullName evidence="3 11">Quinolinate synthase</fullName>
        <ecNumber evidence="3 11">2.5.1.72</ecNumber>
    </recommendedName>
</protein>
<gene>
    <name evidence="13" type="primary">nadA</name>
    <name evidence="13" type="ORF">Cenrod_0788</name>
</gene>
<dbReference type="Pfam" id="PF02445">
    <property type="entry name" value="NadA"/>
    <property type="match status" value="1"/>
</dbReference>
<dbReference type="GO" id="GO:0051539">
    <property type="term" value="F:4 iron, 4 sulfur cluster binding"/>
    <property type="evidence" value="ECO:0007669"/>
    <property type="project" value="UniProtKB-KW"/>
</dbReference>
<comment type="cofactor">
    <cofactor evidence="1">
        <name>[4Fe-4S] cluster</name>
        <dbReference type="ChEBI" id="CHEBI:49883"/>
    </cofactor>
</comment>
<organism evidence="13 14">
    <name type="scientific">Candidatus Symbiobacter mobilis CR</name>
    <dbReference type="NCBI Taxonomy" id="946483"/>
    <lineage>
        <taxon>Bacteria</taxon>
        <taxon>Pseudomonadati</taxon>
        <taxon>Pseudomonadota</taxon>
        <taxon>Betaproteobacteria</taxon>
        <taxon>Burkholderiales</taxon>
        <taxon>Comamonadaceae</taxon>
    </lineage>
</organism>
<proteinExistence type="predicted"/>
<dbReference type="NCBIfam" id="NF006878">
    <property type="entry name" value="PRK09375.1-2"/>
    <property type="match status" value="1"/>
</dbReference>
<dbReference type="KEGG" id="cbx:Cenrod_0788"/>
<dbReference type="SUPFAM" id="SSF142754">
    <property type="entry name" value="NadA-like"/>
    <property type="match status" value="1"/>
</dbReference>
<dbReference type="GO" id="GO:0034628">
    <property type="term" value="P:'de novo' NAD+ biosynthetic process from L-aspartate"/>
    <property type="evidence" value="ECO:0007669"/>
    <property type="project" value="TreeGrafter"/>
</dbReference>
<comment type="pathway">
    <text evidence="2">Cofactor biosynthesis; NAD(+) biosynthesis; quinolinate from iminoaspartate: step 1/1.</text>
</comment>
<evidence type="ECO:0000256" key="9">
    <source>
        <dbReference type="ARBA" id="ARBA00023004"/>
    </source>
</evidence>
<dbReference type="NCBIfam" id="TIGR00550">
    <property type="entry name" value="nadA"/>
    <property type="match status" value="1"/>
</dbReference>
<reference evidence="13 14" key="1">
    <citation type="journal article" date="2013" name="Genome Biol.">
        <title>Genomic analysis reveals key aspects of prokaryotic symbiosis in the phototrophic consortium "Chlorochromatium aggregatum".</title>
        <authorList>
            <person name="Liu Z."/>
            <person name="Muller J."/>
            <person name="Li T."/>
            <person name="Alvey R.M."/>
            <person name="Vogl K."/>
            <person name="Frigaard N.U."/>
            <person name="Rockwell N.C."/>
            <person name="Boyd E.S."/>
            <person name="Tomsho L.P."/>
            <person name="Schuster S.C."/>
            <person name="Henke P."/>
            <person name="Rohde M."/>
            <person name="Overmann J."/>
            <person name="Bryant D.A."/>
        </authorList>
    </citation>
    <scope>NUCLEOTIDE SEQUENCE [LARGE SCALE GENOMIC DNA]</scope>
    <source>
        <strain evidence="13">CR</strain>
    </source>
</reference>
<dbReference type="EMBL" id="CP004885">
    <property type="protein sequence ID" value="AGX86894.1"/>
    <property type="molecule type" value="Genomic_DNA"/>
</dbReference>
<dbReference type="UniPathway" id="UPA00253">
    <property type="reaction ID" value="UER00327"/>
</dbReference>
<evidence type="ECO:0000256" key="11">
    <source>
        <dbReference type="NCBIfam" id="TIGR00550"/>
    </source>
</evidence>
<name>U5N9P9_9BURK</name>
<dbReference type="eggNOG" id="COG0379">
    <property type="taxonomic scope" value="Bacteria"/>
</dbReference>
<evidence type="ECO:0000256" key="10">
    <source>
        <dbReference type="ARBA" id="ARBA00023014"/>
    </source>
</evidence>
<evidence type="ECO:0000256" key="6">
    <source>
        <dbReference type="ARBA" id="ARBA00022642"/>
    </source>
</evidence>
<dbReference type="PANTHER" id="PTHR30573">
    <property type="entry name" value="QUINOLINATE SYNTHETASE A"/>
    <property type="match status" value="1"/>
</dbReference>
<keyword evidence="4" id="KW-0004">4Fe-4S</keyword>
<dbReference type="InterPro" id="IPR003473">
    <property type="entry name" value="NadA"/>
</dbReference>
<keyword evidence="6" id="KW-0662">Pyridine nucleotide biosynthesis</keyword>
<evidence type="ECO:0000256" key="12">
    <source>
        <dbReference type="SAM" id="MobiDB-lite"/>
    </source>
</evidence>
<evidence type="ECO:0000256" key="2">
    <source>
        <dbReference type="ARBA" id="ARBA00005065"/>
    </source>
</evidence>
<keyword evidence="5" id="KW-0963">Cytoplasm</keyword>
<dbReference type="GO" id="GO:0008987">
    <property type="term" value="F:quinolinate synthetase A activity"/>
    <property type="evidence" value="ECO:0007669"/>
    <property type="project" value="UniProtKB-UniRule"/>
</dbReference>
<keyword evidence="8" id="KW-0479">Metal-binding</keyword>
<dbReference type="Proteomes" id="UP000017184">
    <property type="component" value="Chromosome"/>
</dbReference>
<keyword evidence="9" id="KW-0408">Iron</keyword>
<accession>U5N9P9</accession>
<evidence type="ECO:0000256" key="7">
    <source>
        <dbReference type="ARBA" id="ARBA00022679"/>
    </source>
</evidence>
<evidence type="ECO:0000256" key="3">
    <source>
        <dbReference type="ARBA" id="ARBA00012669"/>
    </source>
</evidence>
<evidence type="ECO:0000256" key="1">
    <source>
        <dbReference type="ARBA" id="ARBA00001966"/>
    </source>
</evidence>
<keyword evidence="10" id="KW-0411">Iron-sulfur</keyword>
<dbReference type="FunFam" id="3.40.50.10800:FF:000003">
    <property type="entry name" value="Quinolinate synthase A"/>
    <property type="match status" value="1"/>
</dbReference>
<dbReference type="EC" id="2.5.1.72" evidence="3 11"/>
<dbReference type="STRING" id="946483.Cenrod_0788"/>
<keyword evidence="7" id="KW-0808">Transferase</keyword>
<dbReference type="AlphaFoldDB" id="U5N9P9"/>
<dbReference type="HOGENOM" id="CLU_047382_1_0_4"/>